<reference evidence="1 2" key="1">
    <citation type="journal article" date="2016" name="Int. J. Syst. Evol. Microbiol.">
        <title>Oceanobacillus halophilus sp. nov., a novel moderately halophilic bacterium from a hypersaline lake.</title>
        <authorList>
            <person name="Amoozegar M.A."/>
            <person name="Bagheri M."/>
            <person name="Makhdoumi A."/>
            <person name="Nikou M.M."/>
            <person name="Fazeli S.A.S."/>
            <person name="Schumann P."/>
            <person name="Sproer C."/>
            <person name="Sanchez-Porro C."/>
            <person name="Ventosa A."/>
        </authorList>
    </citation>
    <scope>NUCLEOTIDE SEQUENCE [LARGE SCALE GENOMIC DNA]</scope>
    <source>
        <strain evidence="1 2">DSM 23996</strain>
    </source>
</reference>
<name>A0A494ZR45_9BACI</name>
<accession>A0A494ZR45</accession>
<protein>
    <submittedName>
        <fullName evidence="1">Uncharacterized protein</fullName>
    </submittedName>
</protein>
<comment type="caution">
    <text evidence="1">The sequence shown here is derived from an EMBL/GenBank/DDBJ whole genome shotgun (WGS) entry which is preliminary data.</text>
</comment>
<dbReference type="Proteomes" id="UP000269301">
    <property type="component" value="Unassembled WGS sequence"/>
</dbReference>
<organism evidence="1 2">
    <name type="scientific">Oceanobacillus halophilus</name>
    <dbReference type="NCBI Taxonomy" id="930130"/>
    <lineage>
        <taxon>Bacteria</taxon>
        <taxon>Bacillati</taxon>
        <taxon>Bacillota</taxon>
        <taxon>Bacilli</taxon>
        <taxon>Bacillales</taxon>
        <taxon>Bacillaceae</taxon>
        <taxon>Oceanobacillus</taxon>
    </lineage>
</organism>
<evidence type="ECO:0000313" key="1">
    <source>
        <dbReference type="EMBL" id="RKQ28123.1"/>
    </source>
</evidence>
<proteinExistence type="predicted"/>
<evidence type="ECO:0000313" key="2">
    <source>
        <dbReference type="Proteomes" id="UP000269301"/>
    </source>
</evidence>
<dbReference type="EMBL" id="RBZP01000036">
    <property type="protein sequence ID" value="RKQ28123.1"/>
    <property type="molecule type" value="Genomic_DNA"/>
</dbReference>
<sequence length="150" mass="17196">MERFVNTATEIHSAFRGELISLLRAEKRVRLRLPVMLRSGLSWRKGTRKIIHVVPSLRSLIDTLLPAGQGTLREGYFARRKKWSSFFKESPCVSYAKFLLFLYLTSKILFKQETTTSNLTLWSIALKQSRAYNIAEYSAGANASRKHSLV</sequence>
<gene>
    <name evidence="1" type="ORF">D8M06_19345</name>
</gene>
<dbReference type="AlphaFoldDB" id="A0A494ZR45"/>
<keyword evidence="2" id="KW-1185">Reference proteome</keyword>